<dbReference type="Proteomes" id="UP000626210">
    <property type="component" value="Unassembled WGS sequence"/>
</dbReference>
<dbReference type="Gene3D" id="3.40.640.10">
    <property type="entry name" value="Type I PLP-dependent aspartate aminotransferase-like (Major domain)"/>
    <property type="match status" value="1"/>
</dbReference>
<dbReference type="CDD" id="cd00616">
    <property type="entry name" value="AHBA_syn"/>
    <property type="match status" value="1"/>
</dbReference>
<dbReference type="GO" id="GO:0008483">
    <property type="term" value="F:transaminase activity"/>
    <property type="evidence" value="ECO:0007669"/>
    <property type="project" value="UniProtKB-KW"/>
</dbReference>
<organism evidence="4 5">
    <name type="scientific">Pseudorhodoferax aquiterrae</name>
    <dbReference type="NCBI Taxonomy" id="747304"/>
    <lineage>
        <taxon>Bacteria</taxon>
        <taxon>Pseudomonadati</taxon>
        <taxon>Pseudomonadota</taxon>
        <taxon>Betaproteobacteria</taxon>
        <taxon>Burkholderiales</taxon>
        <taxon>Comamonadaceae</taxon>
    </lineage>
</organism>
<evidence type="ECO:0000313" key="4">
    <source>
        <dbReference type="EMBL" id="GHC87700.1"/>
    </source>
</evidence>
<dbReference type="PIRSF" id="PIRSF000390">
    <property type="entry name" value="PLP_StrS"/>
    <property type="match status" value="1"/>
</dbReference>
<keyword evidence="4" id="KW-0808">Transferase</keyword>
<dbReference type="EMBL" id="BMYK01000010">
    <property type="protein sequence ID" value="GHC87700.1"/>
    <property type="molecule type" value="Genomic_DNA"/>
</dbReference>
<reference evidence="5" key="1">
    <citation type="journal article" date="2019" name="Int. J. Syst. Evol. Microbiol.">
        <title>The Global Catalogue of Microorganisms (GCM) 10K type strain sequencing project: providing services to taxonomists for standard genome sequencing and annotation.</title>
        <authorList>
            <consortium name="The Broad Institute Genomics Platform"/>
            <consortium name="The Broad Institute Genome Sequencing Center for Infectious Disease"/>
            <person name="Wu L."/>
            <person name="Ma J."/>
        </authorList>
    </citation>
    <scope>NUCLEOTIDE SEQUENCE [LARGE SCALE GENOMIC DNA]</scope>
    <source>
        <strain evidence="5">KCTC 23314</strain>
    </source>
</reference>
<evidence type="ECO:0000256" key="2">
    <source>
        <dbReference type="ARBA" id="ARBA00037999"/>
    </source>
</evidence>
<evidence type="ECO:0000256" key="1">
    <source>
        <dbReference type="ARBA" id="ARBA00022898"/>
    </source>
</evidence>
<sequence>MLINDLNARVRQYRPAICAAVESVIETGWFVLGPQVKAFEAEFASYLHVNHCISVANGTDAIELALKALGVEIGDLVATVANAGMYTTAAVNALGARPMFMDVDLETHNIAHSEVEKAIAAGAKVVVVTHLYGQAVPEIAEISRSCKRAGVALLEDCAQAHGARSNGQRVGSFGDAASFSFYPTKNLGALGDGGAVVTNSDAIAKAVTTLRQYGWTSKYHVGVAGGRNSRLDEIQAAILRIFLPDLDASNERRRSIAHAYGTGIHHPAVRAPLHNGEGSVAHLYVIRSSRRDELKAHLQAVDISSDVHYPVPDHRQQIFGALYAHIHLPNTERLASEVLTLPCYPEMTDDQVARVIATVNAWKQ</sequence>
<gene>
    <name evidence="4" type="primary">wxcK</name>
    <name evidence="4" type="ORF">GCM10007320_34200</name>
</gene>
<name>A0ABQ3G3L4_9BURK</name>
<protein>
    <submittedName>
        <fullName evidence="4">Aminotransferase</fullName>
    </submittedName>
</protein>
<comment type="caution">
    <text evidence="4">The sequence shown here is derived from an EMBL/GenBank/DDBJ whole genome shotgun (WGS) entry which is preliminary data.</text>
</comment>
<dbReference type="PANTHER" id="PTHR30244">
    <property type="entry name" value="TRANSAMINASE"/>
    <property type="match status" value="1"/>
</dbReference>
<evidence type="ECO:0000313" key="5">
    <source>
        <dbReference type="Proteomes" id="UP000626210"/>
    </source>
</evidence>
<dbReference type="InterPro" id="IPR015421">
    <property type="entry name" value="PyrdxlP-dep_Trfase_major"/>
</dbReference>
<dbReference type="SUPFAM" id="SSF53383">
    <property type="entry name" value="PLP-dependent transferases"/>
    <property type="match status" value="1"/>
</dbReference>
<keyword evidence="5" id="KW-1185">Reference proteome</keyword>
<dbReference type="InterPro" id="IPR015422">
    <property type="entry name" value="PyrdxlP-dep_Trfase_small"/>
</dbReference>
<accession>A0ABQ3G3L4</accession>
<dbReference type="InterPro" id="IPR015424">
    <property type="entry name" value="PyrdxlP-dep_Trfase"/>
</dbReference>
<dbReference type="Gene3D" id="3.90.1150.10">
    <property type="entry name" value="Aspartate Aminotransferase, domain 1"/>
    <property type="match status" value="1"/>
</dbReference>
<comment type="similarity">
    <text evidence="2 3">Belongs to the DegT/DnrJ/EryC1 family.</text>
</comment>
<dbReference type="RefSeq" id="WP_189688147.1">
    <property type="nucleotide sequence ID" value="NZ_BMYK01000010.1"/>
</dbReference>
<evidence type="ECO:0000256" key="3">
    <source>
        <dbReference type="RuleBase" id="RU004508"/>
    </source>
</evidence>
<dbReference type="InterPro" id="IPR000653">
    <property type="entry name" value="DegT/StrS_aminotransferase"/>
</dbReference>
<dbReference type="PANTHER" id="PTHR30244:SF36">
    <property type="entry name" value="3-OXO-GLUCOSE-6-PHOSPHATE:GLUTAMATE AMINOTRANSFERASE"/>
    <property type="match status" value="1"/>
</dbReference>
<dbReference type="Pfam" id="PF01041">
    <property type="entry name" value="DegT_DnrJ_EryC1"/>
    <property type="match status" value="1"/>
</dbReference>
<keyword evidence="1 3" id="KW-0663">Pyridoxal phosphate</keyword>
<proteinExistence type="inferred from homology"/>
<keyword evidence="4" id="KW-0032">Aminotransferase</keyword>